<gene>
    <name evidence="17" type="primary">tkt</name>
    <name evidence="17" type="ORF">SPIRO4BDMA_50175</name>
</gene>
<dbReference type="GO" id="GO:0006098">
    <property type="term" value="P:pentose-phosphate shunt"/>
    <property type="evidence" value="ECO:0007669"/>
    <property type="project" value="TreeGrafter"/>
</dbReference>
<feature type="binding site" evidence="11">
    <location>
        <position position="463"/>
    </location>
    <ligand>
        <name>substrate</name>
    </ligand>
</feature>
<feature type="domain" description="Transketolase-like pyrimidine-binding" evidence="16">
    <location>
        <begin position="351"/>
        <end position="527"/>
    </location>
</feature>
<evidence type="ECO:0000256" key="1">
    <source>
        <dbReference type="ARBA" id="ARBA00007131"/>
    </source>
</evidence>
<evidence type="ECO:0000256" key="5">
    <source>
        <dbReference type="ARBA" id="ARBA00022723"/>
    </source>
</evidence>
<comment type="catalytic activity">
    <reaction evidence="8 15">
        <text>D-sedoheptulose 7-phosphate + D-glyceraldehyde 3-phosphate = aldehydo-D-ribose 5-phosphate + D-xylulose 5-phosphate</text>
        <dbReference type="Rhea" id="RHEA:10508"/>
        <dbReference type="ChEBI" id="CHEBI:57483"/>
        <dbReference type="ChEBI" id="CHEBI:57737"/>
        <dbReference type="ChEBI" id="CHEBI:58273"/>
        <dbReference type="ChEBI" id="CHEBI:59776"/>
        <dbReference type="EC" id="2.2.1.1"/>
    </reaction>
</comment>
<dbReference type="GO" id="GO:0005829">
    <property type="term" value="C:cytosol"/>
    <property type="evidence" value="ECO:0007669"/>
    <property type="project" value="TreeGrafter"/>
</dbReference>
<feature type="binding site" evidence="11">
    <location>
        <position position="522"/>
    </location>
    <ligand>
        <name>substrate</name>
    </ligand>
</feature>
<dbReference type="PANTHER" id="PTHR43522:SF2">
    <property type="entry name" value="TRANSKETOLASE 1-RELATED"/>
    <property type="match status" value="1"/>
</dbReference>
<dbReference type="NCBIfam" id="TIGR00232">
    <property type="entry name" value="tktlase_bact"/>
    <property type="match status" value="1"/>
</dbReference>
<dbReference type="InterPro" id="IPR029061">
    <property type="entry name" value="THDP-binding"/>
</dbReference>
<dbReference type="SUPFAM" id="SSF52922">
    <property type="entry name" value="TK C-terminal domain-like"/>
    <property type="match status" value="1"/>
</dbReference>
<comment type="function">
    <text evidence="15">Catalyzes the transfer of a two-carbon ketol group from a ketose donor to an aldose acceptor, via a covalent intermediate with the cofactor thiamine pyrophosphate.</text>
</comment>
<name>A0A3P3XQZ5_9SPIR</name>
<evidence type="ECO:0000256" key="13">
    <source>
        <dbReference type="PIRSR" id="PIRSR605478-4"/>
    </source>
</evidence>
<protein>
    <recommendedName>
        <fullName evidence="3 9">Transketolase</fullName>
        <ecNumber evidence="3 9">2.2.1.1</ecNumber>
    </recommendedName>
</protein>
<feature type="binding site" evidence="12">
    <location>
        <position position="68"/>
    </location>
    <ligand>
        <name>thiamine diphosphate</name>
        <dbReference type="ChEBI" id="CHEBI:58937"/>
    </ligand>
</feature>
<dbReference type="SMART" id="SM00861">
    <property type="entry name" value="Transket_pyr"/>
    <property type="match status" value="1"/>
</dbReference>
<evidence type="ECO:0000259" key="16">
    <source>
        <dbReference type="SMART" id="SM00861"/>
    </source>
</evidence>
<feature type="binding site" evidence="11">
    <location>
        <position position="28"/>
    </location>
    <ligand>
        <name>substrate</name>
    </ligand>
</feature>
<evidence type="ECO:0000313" key="17">
    <source>
        <dbReference type="EMBL" id="SLM18660.1"/>
    </source>
</evidence>
<proteinExistence type="inferred from homology"/>
<feature type="binding site" evidence="11">
    <location>
        <position position="475"/>
    </location>
    <ligand>
        <name>substrate</name>
    </ligand>
</feature>
<feature type="binding site" evidence="13">
    <location>
        <position position="189"/>
    </location>
    <ligand>
        <name>Mg(2+)</name>
        <dbReference type="ChEBI" id="CHEBI:18420"/>
    </ligand>
</feature>
<feature type="binding site" evidence="11">
    <location>
        <position position="471"/>
    </location>
    <ligand>
        <name>substrate</name>
    </ligand>
</feature>
<comment type="subunit">
    <text evidence="2 15">Homodimer.</text>
</comment>
<dbReference type="Pfam" id="PF00456">
    <property type="entry name" value="Transketolase_N"/>
    <property type="match status" value="1"/>
</dbReference>
<feature type="binding site" evidence="12">
    <location>
        <position position="187"/>
    </location>
    <ligand>
        <name>thiamine diphosphate</name>
        <dbReference type="ChEBI" id="CHEBI:58937"/>
    </ligand>
</feature>
<dbReference type="Gene3D" id="3.40.50.920">
    <property type="match status" value="1"/>
</dbReference>
<evidence type="ECO:0000256" key="7">
    <source>
        <dbReference type="ARBA" id="ARBA00023052"/>
    </source>
</evidence>
<feature type="site" description="Important for catalytic activity" evidence="14">
    <location>
        <position position="262"/>
    </location>
</feature>
<dbReference type="InterPro" id="IPR005478">
    <property type="entry name" value="Transketolase_bac-like"/>
</dbReference>
<evidence type="ECO:0000256" key="12">
    <source>
        <dbReference type="PIRSR" id="PIRSR605478-3"/>
    </source>
</evidence>
<reference evidence="17" key="1">
    <citation type="submission" date="2017-02" db="EMBL/GenBank/DDBJ databases">
        <authorList>
            <person name="Regsiter A."/>
            <person name="William W."/>
        </authorList>
    </citation>
    <scope>NUCLEOTIDE SEQUENCE</scope>
    <source>
        <strain evidence="17">BdmA 4</strain>
    </source>
</reference>
<comment type="similarity">
    <text evidence="1 15">Belongs to the transketolase family.</text>
</comment>
<dbReference type="FunFam" id="3.40.50.970:FF:000004">
    <property type="entry name" value="Transketolase"/>
    <property type="match status" value="1"/>
</dbReference>
<sequence length="667" mass="71558">MNIPALQSIALSVRSLTIDAVQKANSGHPGMPMGAAELAAFLYGVELKYNPKDLKWLNRDRFVLSAGHGSMFLYSILHMAGFDVSLDDIKAFRQVGSKCPGHPEYGVTPGVETTTGPLGQGLANAVGMAIAERKVAAHFNRPGQEIIDHSIFVVAGDGCFMEGVASEACSLAGYLGLGNLIVYYDSNHISIDGSTNIAFTEDVGKRFEAYGWQVLRGSMYNFEELAALTARAKADRTRPSLIILESIIGKGAPSKQGTSGVHGSPLGEEEARKAKEGLGIPLEAPFWVAPEAYAYFEAHRKTLDQEYQAWQARFEAWKKANPELARELSTWLSGKATRELDLPAFKVGEKVATRNASGKCLGAVAGAWPNLIGGSADLTSPNVTQLPPNADGTPLVLTKENPAGRYIHFGVREHGMAAIANGIALYGGLRPFVATFLVFADYLRPALRLSALMKVPVIYVLTHDSIYIGEDGPTHQPVETLASLRAIPGLKVLRPADAEETAVAWRIAMERLDGPTVLVFTRQNLPVLEKADPDWPYTMALGAYVVQNPARPPEVTLVASGSEVSLAIAAADIVRAQRPKTAIRVVSVADRQAFYAAPAPVRDAILSPGSLVFVAEAGIAQGWERIAPSENIFSIERFGESGPGDKVAEHLGFTAQAFAQMVLAKFA</sequence>
<dbReference type="InterPro" id="IPR055152">
    <property type="entry name" value="Transketolase-like_C_2"/>
</dbReference>
<dbReference type="Pfam" id="PF22613">
    <property type="entry name" value="Transketolase_C_1"/>
    <property type="match status" value="1"/>
</dbReference>
<feature type="binding site" evidence="13">
    <location>
        <position position="187"/>
    </location>
    <ligand>
        <name>Mg(2+)</name>
        <dbReference type="ChEBI" id="CHEBI:18420"/>
    </ligand>
</feature>
<keyword evidence="7 12" id="KW-0786">Thiamine pyrophosphate</keyword>
<dbReference type="GO" id="GO:0046872">
    <property type="term" value="F:metal ion binding"/>
    <property type="evidence" value="ECO:0007669"/>
    <property type="project" value="UniProtKB-KW"/>
</dbReference>
<dbReference type="CDD" id="cd07033">
    <property type="entry name" value="TPP_PYR_DXS_TK_like"/>
    <property type="match status" value="1"/>
</dbReference>
<evidence type="ECO:0000256" key="2">
    <source>
        <dbReference type="ARBA" id="ARBA00011738"/>
    </source>
</evidence>
<feature type="binding site" evidence="11">
    <location>
        <position position="354"/>
    </location>
    <ligand>
        <name>substrate</name>
    </ligand>
</feature>
<dbReference type="InterPro" id="IPR020826">
    <property type="entry name" value="Transketolase_BS"/>
</dbReference>
<dbReference type="EMBL" id="FWDO01000005">
    <property type="protein sequence ID" value="SLM18660.1"/>
    <property type="molecule type" value="Genomic_DNA"/>
</dbReference>
<feature type="binding site" evidence="13">
    <location>
        <position position="157"/>
    </location>
    <ligand>
        <name>Mg(2+)</name>
        <dbReference type="ChEBI" id="CHEBI:18420"/>
    </ligand>
</feature>
<evidence type="ECO:0000256" key="4">
    <source>
        <dbReference type="ARBA" id="ARBA00022679"/>
    </source>
</evidence>
<accession>A0A3P3XQZ5</accession>
<dbReference type="PANTHER" id="PTHR43522">
    <property type="entry name" value="TRANSKETOLASE"/>
    <property type="match status" value="1"/>
</dbReference>
<dbReference type="InterPro" id="IPR033247">
    <property type="entry name" value="Transketolase_fam"/>
</dbReference>
<dbReference type="CDD" id="cd02012">
    <property type="entry name" value="TPP_TK"/>
    <property type="match status" value="1"/>
</dbReference>
<comment type="cofactor">
    <cofactor evidence="13">
        <name>Mg(2+)</name>
        <dbReference type="ChEBI" id="CHEBI:18420"/>
    </cofactor>
    <text evidence="13">Binds 1 Mg(2+) ion per subunit. Can also utilize other divalent metal cations, such as Ca(2+), Mn(2+) and Co(2+).</text>
</comment>
<dbReference type="Pfam" id="PF02779">
    <property type="entry name" value="Transket_pyr"/>
    <property type="match status" value="1"/>
</dbReference>
<evidence type="ECO:0000256" key="10">
    <source>
        <dbReference type="PIRSR" id="PIRSR605478-1"/>
    </source>
</evidence>
<evidence type="ECO:0000256" key="11">
    <source>
        <dbReference type="PIRSR" id="PIRSR605478-2"/>
    </source>
</evidence>
<evidence type="ECO:0000256" key="14">
    <source>
        <dbReference type="PIRSR" id="PIRSR605478-5"/>
    </source>
</evidence>
<feature type="site" description="Important for catalytic activity" evidence="14">
    <location>
        <position position="28"/>
    </location>
</feature>
<keyword evidence="6 13" id="KW-0460">Magnesium</keyword>
<dbReference type="PROSITE" id="PS00802">
    <property type="entry name" value="TRANSKETOLASE_2"/>
    <property type="match status" value="1"/>
</dbReference>
<feature type="binding site" evidence="12">
    <location>
        <position position="439"/>
    </location>
    <ligand>
        <name>thiamine diphosphate</name>
        <dbReference type="ChEBI" id="CHEBI:58937"/>
    </ligand>
</feature>
<feature type="binding site" evidence="11">
    <location>
        <position position="262"/>
    </location>
    <ligand>
        <name>substrate</name>
    </ligand>
</feature>
<keyword evidence="4 15" id="KW-0808">Transferase</keyword>
<organism evidence="17">
    <name type="scientific">uncultured spirochete</name>
    <dbReference type="NCBI Taxonomy" id="156406"/>
    <lineage>
        <taxon>Bacteria</taxon>
        <taxon>Pseudomonadati</taxon>
        <taxon>Spirochaetota</taxon>
        <taxon>Spirochaetia</taxon>
        <taxon>Spirochaetales</taxon>
        <taxon>environmental samples</taxon>
    </lineage>
</organism>
<dbReference type="PROSITE" id="PS00801">
    <property type="entry name" value="TRANSKETOLASE_1"/>
    <property type="match status" value="1"/>
</dbReference>
<dbReference type="InterPro" id="IPR005475">
    <property type="entry name" value="Transketolase-like_Pyr-bd"/>
</dbReference>
<evidence type="ECO:0000256" key="6">
    <source>
        <dbReference type="ARBA" id="ARBA00022842"/>
    </source>
</evidence>
<dbReference type="SUPFAM" id="SSF52518">
    <property type="entry name" value="Thiamin diphosphate-binding fold (THDP-binding)"/>
    <property type="match status" value="2"/>
</dbReference>
<dbReference type="EC" id="2.2.1.1" evidence="3 9"/>
<dbReference type="InterPro" id="IPR049557">
    <property type="entry name" value="Transketolase_CS"/>
</dbReference>
<feature type="binding site" evidence="12">
    <location>
        <begin position="116"/>
        <end position="118"/>
    </location>
    <ligand>
        <name>thiamine diphosphate</name>
        <dbReference type="ChEBI" id="CHEBI:58937"/>
    </ligand>
</feature>
<dbReference type="GO" id="GO:0004802">
    <property type="term" value="F:transketolase activity"/>
    <property type="evidence" value="ECO:0007669"/>
    <property type="project" value="UniProtKB-UniRule"/>
</dbReference>
<feature type="binding site" evidence="12">
    <location>
        <position position="262"/>
    </location>
    <ligand>
        <name>thiamine diphosphate</name>
        <dbReference type="ChEBI" id="CHEBI:58937"/>
    </ligand>
</feature>
<dbReference type="InterPro" id="IPR005474">
    <property type="entry name" value="Transketolase_N"/>
</dbReference>
<comment type="cofactor">
    <cofactor evidence="12">
        <name>thiamine diphosphate</name>
        <dbReference type="ChEBI" id="CHEBI:58937"/>
    </cofactor>
    <text evidence="12">Binds 1 thiamine pyrophosphate per subunit. During the reaction, the substrate forms a covalent intermediate with the cofactor.</text>
</comment>
<dbReference type="InterPro" id="IPR009014">
    <property type="entry name" value="Transketo_C/PFOR_II"/>
</dbReference>
<keyword evidence="15" id="KW-0106">Calcium</keyword>
<comment type="cofactor">
    <cofactor evidence="15">
        <name>Mg(2+)</name>
        <dbReference type="ChEBI" id="CHEBI:18420"/>
    </cofactor>
    <cofactor evidence="15">
        <name>Ca(2+)</name>
        <dbReference type="ChEBI" id="CHEBI:29108"/>
    </cofactor>
    <cofactor evidence="15">
        <name>Mn(2+)</name>
        <dbReference type="ChEBI" id="CHEBI:29035"/>
    </cofactor>
    <cofactor evidence="15">
        <name>Co(2+)</name>
        <dbReference type="ChEBI" id="CHEBI:48828"/>
    </cofactor>
    <text evidence="15">Binds 1 Mg(2+) ion per subunit. Can also utilize other divalent metal cations, such as Ca(2+), Mn(2+) and Co(2+).</text>
</comment>
<keyword evidence="5 13" id="KW-0479">Metal-binding</keyword>
<evidence type="ECO:0000256" key="9">
    <source>
        <dbReference type="NCBIfam" id="TIGR00232"/>
    </source>
</evidence>
<dbReference type="Gene3D" id="3.40.50.970">
    <property type="match status" value="2"/>
</dbReference>
<feature type="active site" description="Proton donor" evidence="10">
    <location>
        <position position="413"/>
    </location>
</feature>
<dbReference type="FunFam" id="3.40.50.970:FF:000003">
    <property type="entry name" value="Transketolase"/>
    <property type="match status" value="1"/>
</dbReference>
<feature type="binding site" evidence="12">
    <location>
        <position position="158"/>
    </location>
    <ligand>
        <name>thiamine diphosphate</name>
        <dbReference type="ChEBI" id="CHEBI:58937"/>
    </ligand>
</feature>
<evidence type="ECO:0000256" key="8">
    <source>
        <dbReference type="ARBA" id="ARBA00049473"/>
    </source>
</evidence>
<evidence type="ECO:0000256" key="15">
    <source>
        <dbReference type="RuleBase" id="RU004996"/>
    </source>
</evidence>
<dbReference type="AlphaFoldDB" id="A0A3P3XQZ5"/>
<evidence type="ECO:0000256" key="3">
    <source>
        <dbReference type="ARBA" id="ARBA00013152"/>
    </source>
</evidence>